<sequence length="109" mass="13178">MNEDLEFKVYSRRWDKYDIYKLTHIPTGWGVRHIVINGECDKQGNPYLYKNFRQDFISYPHDLPDLLEILWDAVEGNKLNKQELQERINDLAEWVSKCERTRPSYSGYY</sequence>
<dbReference type="InterPro" id="IPR048473">
    <property type="entry name" value="M1E1E6-like"/>
</dbReference>
<evidence type="ECO:0000313" key="2">
    <source>
        <dbReference type="EMBL" id="KKL85081.1"/>
    </source>
</evidence>
<dbReference type="InterPro" id="IPR048474">
    <property type="entry name" value="M1E1E6-like_sf"/>
</dbReference>
<dbReference type="Pfam" id="PF21648">
    <property type="entry name" value="M1E1E6-like"/>
    <property type="match status" value="1"/>
</dbReference>
<dbReference type="AlphaFoldDB" id="A0A0F9G3M9"/>
<organism evidence="2">
    <name type="scientific">marine sediment metagenome</name>
    <dbReference type="NCBI Taxonomy" id="412755"/>
    <lineage>
        <taxon>unclassified sequences</taxon>
        <taxon>metagenomes</taxon>
        <taxon>ecological metagenomes</taxon>
    </lineage>
</organism>
<proteinExistence type="predicted"/>
<dbReference type="EMBL" id="LAZR01021507">
    <property type="protein sequence ID" value="KKL85081.1"/>
    <property type="molecule type" value="Genomic_DNA"/>
</dbReference>
<evidence type="ECO:0000259" key="1">
    <source>
        <dbReference type="Pfam" id="PF21648"/>
    </source>
</evidence>
<comment type="caution">
    <text evidence="2">The sequence shown here is derived from an EMBL/GenBank/DDBJ whole genome shotgun (WGS) entry which is preliminary data.</text>
</comment>
<accession>A0A0F9G3M9</accession>
<reference evidence="2" key="1">
    <citation type="journal article" date="2015" name="Nature">
        <title>Complex archaea that bridge the gap between prokaryotes and eukaryotes.</title>
        <authorList>
            <person name="Spang A."/>
            <person name="Saw J.H."/>
            <person name="Jorgensen S.L."/>
            <person name="Zaremba-Niedzwiedzka K."/>
            <person name="Martijn J."/>
            <person name="Lind A.E."/>
            <person name="van Eijk R."/>
            <person name="Schleper C."/>
            <person name="Guy L."/>
            <person name="Ettema T.J."/>
        </authorList>
    </citation>
    <scope>NUCLEOTIDE SEQUENCE</scope>
</reference>
<dbReference type="Gene3D" id="3.30.2210.10">
    <property type="entry name" value="Integron cassette protein superfamily"/>
    <property type="match status" value="1"/>
</dbReference>
<gene>
    <name evidence="2" type="ORF">LCGC14_1958320</name>
</gene>
<name>A0A0F9G3M9_9ZZZZ</name>
<protein>
    <recommendedName>
        <fullName evidence="1">Integron cassette protein domain-containing protein</fullName>
    </recommendedName>
</protein>
<feature type="domain" description="Integron cassette protein" evidence="1">
    <location>
        <begin position="5"/>
        <end position="97"/>
    </location>
</feature>